<proteinExistence type="predicted"/>
<accession>A0A6S6THM0</accession>
<gene>
    <name evidence="1" type="ORF">HELGO_WM6302</name>
</gene>
<name>A0A6S6THM0_9BACT</name>
<dbReference type="AlphaFoldDB" id="A0A6S6THM0"/>
<reference evidence="1" key="1">
    <citation type="submission" date="2020-01" db="EMBL/GenBank/DDBJ databases">
        <authorList>
            <person name="Meier V. D."/>
            <person name="Meier V D."/>
        </authorList>
    </citation>
    <scope>NUCLEOTIDE SEQUENCE</scope>
    <source>
        <strain evidence="1">HLG_WM_MAG_06</strain>
    </source>
</reference>
<evidence type="ECO:0000313" key="1">
    <source>
        <dbReference type="EMBL" id="CAA6814525.1"/>
    </source>
</evidence>
<dbReference type="PROSITE" id="PS51257">
    <property type="entry name" value="PROKAR_LIPOPROTEIN"/>
    <property type="match status" value="1"/>
</dbReference>
<sequence length="106" mass="12087">MKLINIKYLIALGLTAFMLFGCVKKEKVSSAEIENPIISSPNTFEYTQPSDEIQKFLSTTPIGAEVYLEEKESGEWYLKVEKTFTVQKDQEKTETIEPIYGESILI</sequence>
<organism evidence="1">
    <name type="scientific">uncultured Sulfurovum sp</name>
    <dbReference type="NCBI Taxonomy" id="269237"/>
    <lineage>
        <taxon>Bacteria</taxon>
        <taxon>Pseudomonadati</taxon>
        <taxon>Campylobacterota</taxon>
        <taxon>Epsilonproteobacteria</taxon>
        <taxon>Campylobacterales</taxon>
        <taxon>Sulfurovaceae</taxon>
        <taxon>Sulfurovum</taxon>
        <taxon>environmental samples</taxon>
    </lineage>
</organism>
<dbReference type="EMBL" id="CACVAP010000074">
    <property type="protein sequence ID" value="CAA6814525.1"/>
    <property type="molecule type" value="Genomic_DNA"/>
</dbReference>
<protein>
    <submittedName>
        <fullName evidence="1">Uncharacterized protein</fullName>
    </submittedName>
</protein>